<organism evidence="4 5">
    <name type="scientific">Brumimicrobium aurantiacum</name>
    <dbReference type="NCBI Taxonomy" id="1737063"/>
    <lineage>
        <taxon>Bacteria</taxon>
        <taxon>Pseudomonadati</taxon>
        <taxon>Bacteroidota</taxon>
        <taxon>Flavobacteriia</taxon>
        <taxon>Flavobacteriales</taxon>
        <taxon>Crocinitomicaceae</taxon>
        <taxon>Brumimicrobium</taxon>
    </lineage>
</organism>
<dbReference type="Pfam" id="PF13439">
    <property type="entry name" value="Glyco_transf_4"/>
    <property type="match status" value="1"/>
</dbReference>
<dbReference type="RefSeq" id="WP_116880516.1">
    <property type="nucleotide sequence ID" value="NZ_QURB01000003.1"/>
</dbReference>
<dbReference type="AlphaFoldDB" id="A0A3E1EYQ2"/>
<sequence length="383" mass="43667">MGELNQKKILFLASWYPSDENPSLGNFVQKHAEFANQVAEVHVLYAVSSSRVSQITLSDEVVNNVRTIIVYYPSVRYSIPIISQLSKKRAYQIAMKKGYEHLNSKYDLVHLNAVFPAGVFARWLKSNYKIPYVATVHWTGFLDHQKSYEKLPFYLKNVYEKIFKEANEVFPVSEHLGQSLINHGLINDFRVLNNVVSSNYFYPSKEMKDENEPQQFIHISSFKNEHKNVSGMLSAFSNLTKDYVLHIITEGDEKEVWEAIKTANVPIENCIVESKLSSIEVGEALRKADCLVLFSNYETFSVILAEAWMCGTPAIYSKCGGLTEINNPEIGIQIQPKNTEQLTIALENFSTSHFSAKVIHDFSLQFSDEHLLKTLANIYLKNS</sequence>
<dbReference type="EMBL" id="QURB01000003">
    <property type="protein sequence ID" value="RFC54682.1"/>
    <property type="molecule type" value="Genomic_DNA"/>
</dbReference>
<feature type="domain" description="Glycosyl transferase family 1" evidence="2">
    <location>
        <begin position="211"/>
        <end position="349"/>
    </location>
</feature>
<dbReference type="GO" id="GO:0016757">
    <property type="term" value="F:glycosyltransferase activity"/>
    <property type="evidence" value="ECO:0007669"/>
    <property type="project" value="InterPro"/>
</dbReference>
<dbReference type="GO" id="GO:0009103">
    <property type="term" value="P:lipopolysaccharide biosynthetic process"/>
    <property type="evidence" value="ECO:0007669"/>
    <property type="project" value="TreeGrafter"/>
</dbReference>
<feature type="domain" description="Glycosyltransferase subfamily 4-like N-terminal" evidence="3">
    <location>
        <begin position="39"/>
        <end position="196"/>
    </location>
</feature>
<dbReference type="OrthoDB" id="9795068at2"/>
<keyword evidence="1 4" id="KW-0808">Transferase</keyword>
<accession>A0A3E1EYQ2</accession>
<evidence type="ECO:0000313" key="4">
    <source>
        <dbReference type="EMBL" id="RFC54682.1"/>
    </source>
</evidence>
<dbReference type="InterPro" id="IPR028098">
    <property type="entry name" value="Glyco_trans_4-like_N"/>
</dbReference>
<dbReference type="PANTHER" id="PTHR46401:SF2">
    <property type="entry name" value="GLYCOSYLTRANSFERASE WBBK-RELATED"/>
    <property type="match status" value="1"/>
</dbReference>
<comment type="caution">
    <text evidence="4">The sequence shown here is derived from an EMBL/GenBank/DDBJ whole genome shotgun (WGS) entry which is preliminary data.</text>
</comment>
<dbReference type="InterPro" id="IPR001296">
    <property type="entry name" value="Glyco_trans_1"/>
</dbReference>
<evidence type="ECO:0000256" key="1">
    <source>
        <dbReference type="ARBA" id="ARBA00022679"/>
    </source>
</evidence>
<evidence type="ECO:0000313" key="5">
    <source>
        <dbReference type="Proteomes" id="UP000257127"/>
    </source>
</evidence>
<evidence type="ECO:0000259" key="2">
    <source>
        <dbReference type="Pfam" id="PF00534"/>
    </source>
</evidence>
<evidence type="ECO:0000259" key="3">
    <source>
        <dbReference type="Pfam" id="PF13439"/>
    </source>
</evidence>
<dbReference type="Gene3D" id="3.40.50.2000">
    <property type="entry name" value="Glycogen Phosphorylase B"/>
    <property type="match status" value="2"/>
</dbReference>
<proteinExistence type="predicted"/>
<protein>
    <submittedName>
        <fullName evidence="4">Glycosyltransferase</fullName>
    </submittedName>
</protein>
<name>A0A3E1EYQ2_9FLAO</name>
<dbReference type="Proteomes" id="UP000257127">
    <property type="component" value="Unassembled WGS sequence"/>
</dbReference>
<keyword evidence="5" id="KW-1185">Reference proteome</keyword>
<reference evidence="4 5" key="1">
    <citation type="submission" date="2018-08" db="EMBL/GenBank/DDBJ databases">
        <title>The draft genome squence of Brumimicrobium sp. N62.</title>
        <authorList>
            <person name="Du Z.-J."/>
            <person name="Luo H.-R."/>
        </authorList>
    </citation>
    <scope>NUCLEOTIDE SEQUENCE [LARGE SCALE GENOMIC DNA]</scope>
    <source>
        <strain evidence="4 5">N62</strain>
    </source>
</reference>
<dbReference type="SUPFAM" id="SSF53756">
    <property type="entry name" value="UDP-Glycosyltransferase/glycogen phosphorylase"/>
    <property type="match status" value="1"/>
</dbReference>
<dbReference type="Pfam" id="PF00534">
    <property type="entry name" value="Glycos_transf_1"/>
    <property type="match status" value="1"/>
</dbReference>
<dbReference type="PANTHER" id="PTHR46401">
    <property type="entry name" value="GLYCOSYLTRANSFERASE WBBK-RELATED"/>
    <property type="match status" value="1"/>
</dbReference>
<gene>
    <name evidence="4" type="ORF">DXU93_06750</name>
</gene>